<accession>A0A9W8NAR9</accession>
<name>A0A9W8NAR9_9PEZI</name>
<evidence type="ECO:0000313" key="2">
    <source>
        <dbReference type="EMBL" id="KAJ3566716.1"/>
    </source>
</evidence>
<proteinExistence type="predicted"/>
<dbReference type="AlphaFoldDB" id="A0A9W8NAR9"/>
<organism evidence="2 3">
    <name type="scientific">Xylaria arbuscula</name>
    <dbReference type="NCBI Taxonomy" id="114810"/>
    <lineage>
        <taxon>Eukaryota</taxon>
        <taxon>Fungi</taxon>
        <taxon>Dikarya</taxon>
        <taxon>Ascomycota</taxon>
        <taxon>Pezizomycotina</taxon>
        <taxon>Sordariomycetes</taxon>
        <taxon>Xylariomycetidae</taxon>
        <taxon>Xylariales</taxon>
        <taxon>Xylariaceae</taxon>
        <taxon>Xylaria</taxon>
    </lineage>
</organism>
<dbReference type="EMBL" id="JANPWZ010001324">
    <property type="protein sequence ID" value="KAJ3566716.1"/>
    <property type="molecule type" value="Genomic_DNA"/>
</dbReference>
<gene>
    <name evidence="2" type="ORF">NPX13_g7026</name>
</gene>
<feature type="region of interest" description="Disordered" evidence="1">
    <location>
        <begin position="56"/>
        <end position="76"/>
    </location>
</feature>
<keyword evidence="3" id="KW-1185">Reference proteome</keyword>
<reference evidence="2" key="1">
    <citation type="submission" date="2022-07" db="EMBL/GenBank/DDBJ databases">
        <title>Genome Sequence of Xylaria arbuscula.</title>
        <authorList>
            <person name="Buettner E."/>
        </authorList>
    </citation>
    <scope>NUCLEOTIDE SEQUENCE</scope>
    <source>
        <strain evidence="2">VT107</strain>
    </source>
</reference>
<evidence type="ECO:0000313" key="3">
    <source>
        <dbReference type="Proteomes" id="UP001148614"/>
    </source>
</evidence>
<protein>
    <submittedName>
        <fullName evidence="2">Uncharacterized protein</fullName>
    </submittedName>
</protein>
<comment type="caution">
    <text evidence="2">The sequence shown here is derived from an EMBL/GenBank/DDBJ whole genome shotgun (WGS) entry which is preliminary data.</text>
</comment>
<evidence type="ECO:0000256" key="1">
    <source>
        <dbReference type="SAM" id="MobiDB-lite"/>
    </source>
</evidence>
<dbReference type="Proteomes" id="UP001148614">
    <property type="component" value="Unassembled WGS sequence"/>
</dbReference>
<sequence>MIPPRPLLARVAHIARTLATTGRRTWYVLKSPAPDITRPGGPHDVKLGKIRLTRSYTRSTSKLATGPTSEFHNSPT</sequence>